<evidence type="ECO:0000313" key="15">
    <source>
        <dbReference type="EMBL" id="TCZ65761.1"/>
    </source>
</evidence>
<keyword evidence="9 13" id="KW-0067">ATP-binding</keyword>
<dbReference type="AlphaFoldDB" id="A0A4R4DWG1"/>
<evidence type="ECO:0000256" key="11">
    <source>
        <dbReference type="ARBA" id="ARBA00048094"/>
    </source>
</evidence>
<evidence type="ECO:0000313" key="16">
    <source>
        <dbReference type="Proteomes" id="UP000295164"/>
    </source>
</evidence>
<protein>
    <recommendedName>
        <fullName evidence="6">Cyanophycin synthetase</fullName>
        <ecNumber evidence="5">6.3.2.29</ecNumber>
        <ecNumber evidence="4">6.3.2.30</ecNumber>
    </recommendedName>
    <alternativeName>
        <fullName evidence="10">Cyanophycin synthase</fullName>
    </alternativeName>
</protein>
<dbReference type="PANTHER" id="PTHR23135:SF18">
    <property type="entry name" value="CYANOPHYCIN SYNTHETASE"/>
    <property type="match status" value="1"/>
</dbReference>
<dbReference type="GO" id="GO:0046872">
    <property type="term" value="F:metal ion binding"/>
    <property type="evidence" value="ECO:0007669"/>
    <property type="project" value="InterPro"/>
</dbReference>
<evidence type="ECO:0000256" key="7">
    <source>
        <dbReference type="ARBA" id="ARBA00022598"/>
    </source>
</evidence>
<gene>
    <name evidence="15" type="primary">cphA</name>
    <name evidence="15" type="ORF">E0486_17170</name>
</gene>
<dbReference type="NCBIfam" id="NF010623">
    <property type="entry name" value="PRK14016.1"/>
    <property type="match status" value="1"/>
</dbReference>
<evidence type="ECO:0000256" key="5">
    <source>
        <dbReference type="ARBA" id="ARBA00013005"/>
    </source>
</evidence>
<dbReference type="InterPro" id="IPR004101">
    <property type="entry name" value="Mur_ligase_C"/>
</dbReference>
<dbReference type="Gene3D" id="3.30.470.20">
    <property type="entry name" value="ATP-grasp fold, B domain"/>
    <property type="match status" value="2"/>
</dbReference>
<evidence type="ECO:0000256" key="9">
    <source>
        <dbReference type="ARBA" id="ARBA00022840"/>
    </source>
</evidence>
<dbReference type="InterPro" id="IPR011810">
    <property type="entry name" value="Cya_phycin_syn"/>
</dbReference>
<dbReference type="OrthoDB" id="9803907at2"/>
<comment type="catalytic activity">
    <reaction evidence="12">
        <text>[L-4-(L-arginin-2-N-yl)aspartate](n) + L-aspartate + ATP = [L-4-(L-arginin-2-N-yl)aspartate](n)-L-aspartate + ADP + phosphate + H(+)</text>
        <dbReference type="Rhea" id="RHEA:13277"/>
        <dbReference type="Rhea" id="RHEA-COMP:13728"/>
        <dbReference type="Rhea" id="RHEA-COMP:13733"/>
        <dbReference type="ChEBI" id="CHEBI:15378"/>
        <dbReference type="ChEBI" id="CHEBI:29991"/>
        <dbReference type="ChEBI" id="CHEBI:30616"/>
        <dbReference type="ChEBI" id="CHEBI:43474"/>
        <dbReference type="ChEBI" id="CHEBI:137986"/>
        <dbReference type="ChEBI" id="CHEBI:137990"/>
        <dbReference type="ChEBI" id="CHEBI:456216"/>
        <dbReference type="EC" id="6.3.2.29"/>
    </reaction>
</comment>
<dbReference type="InterPro" id="IPR036615">
    <property type="entry name" value="Mur_ligase_C_dom_sf"/>
</dbReference>
<evidence type="ECO:0000256" key="6">
    <source>
        <dbReference type="ARBA" id="ARBA00022036"/>
    </source>
</evidence>
<dbReference type="Gene3D" id="3.40.1190.10">
    <property type="entry name" value="Mur-like, catalytic domain"/>
    <property type="match status" value="1"/>
</dbReference>
<dbReference type="InterPro" id="IPR013651">
    <property type="entry name" value="ATP-grasp_RimK-type"/>
</dbReference>
<feature type="domain" description="ATP-grasp" evidence="14">
    <location>
        <begin position="250"/>
        <end position="503"/>
    </location>
</feature>
<dbReference type="InterPro" id="IPR044019">
    <property type="entry name" value="Cyanophycin_syn_N"/>
</dbReference>
<name>A0A4R4DWG1_9BACT</name>
<evidence type="ECO:0000256" key="3">
    <source>
        <dbReference type="ARBA" id="ARBA00011738"/>
    </source>
</evidence>
<keyword evidence="8 13" id="KW-0547">Nucleotide-binding</keyword>
<dbReference type="SUPFAM" id="SSF56059">
    <property type="entry name" value="Glutathione synthetase ATP-binding domain-like"/>
    <property type="match status" value="1"/>
</dbReference>
<keyword evidence="7 15" id="KW-0436">Ligase</keyword>
<dbReference type="InterPro" id="IPR036565">
    <property type="entry name" value="Mur-like_cat_sf"/>
</dbReference>
<comment type="caution">
    <text evidence="15">The sequence shown here is derived from an EMBL/GenBank/DDBJ whole genome shotgun (WGS) entry which is preliminary data.</text>
</comment>
<dbReference type="Pfam" id="PF08245">
    <property type="entry name" value="Mur_ligase_M"/>
    <property type="match status" value="1"/>
</dbReference>
<dbReference type="GO" id="GO:0005524">
    <property type="term" value="F:ATP binding"/>
    <property type="evidence" value="ECO:0007669"/>
    <property type="project" value="UniProtKB-UniRule"/>
</dbReference>
<dbReference type="Proteomes" id="UP000295164">
    <property type="component" value="Unassembled WGS sequence"/>
</dbReference>
<sequence length="903" mass="98006">MRRSTLFLWAGAGRGIEFSPDTVLKTSEDCMLLKSLNVLRGPNYWSVQHCQLIVLQLDLQPTLADHTDKLPQLARTLTQFLPTLEKRHYARCLCSSLLALPPGQALAEMLACAALELQQLAGTPCHYSDAQPTGKPGEFGVAFQYAEEACGRLAAKAAIRLLGALLTGEHFDLEATLDELRRLHEEEALGPSTASIVNEARQRGIPIVRLDGGSYIQLGYGARQQRIEATISNRTGSIAVDKAGDKHATKQLLSDAFVPVPKGFVLRHVENLPEVLEELSFPIVVKPLDGHQGKGATINIRTPESAREAFARALHYSNRVVVEQHVPGNDFRVLIVNNRYVAAARRTPAAVTGDGRHSIAQLIEEVNRDPRRGNGHANVLTKISIDQGSLDLLARRGYNLDSVPRAGEEVWLKSTANLSTGGTAEDITERVHPVNIRLFERVARIIGLDICGIDIMAPDLFTPIAENGGAVIEVNAAPGFRMHLEPTHGTPRNVAAPVLDMLFPEGKSRIPIVAVTGTNGKTTTTRLIAQMARQGGFATGLTTTDGIYLNNELIYKGDCSGPASAQAVLKDPAVEFAVLECARGGILRNGLGFDQSDVAVITNIAEDHLGLGGIYTLDQLARVKGVVAASVRKGGHVVLNADDDRVYALREHVAGEVLLFSLYPDNIRIQRHCAEGGLAATYDEGYIMLRKGDQLIPIEEVENVPLTHGGAARFNIANVLGATLAAYVSGISMPAIRCILRRFRNSAEDTPGRMNRFELDHVTVLVDYAHNAHGLHALGEYVTAVKKKRSLGVITGVGDRRNEDIIAMGVEAARIFDEIVIRCDADLRGRTEFEISSLLRSGIHQRDPQRKVSYCADELESVDCALAKAQPGDLVVILVDDVQGVLARLKDLQLKRSMAKMAG</sequence>
<proteinExistence type="inferred from homology"/>
<dbReference type="Pfam" id="PF18921">
    <property type="entry name" value="Cyanophycin_syn"/>
    <property type="match status" value="1"/>
</dbReference>
<evidence type="ECO:0000256" key="2">
    <source>
        <dbReference type="ARBA" id="ARBA00009060"/>
    </source>
</evidence>
<dbReference type="GO" id="GO:0071160">
    <property type="term" value="F:cyanophycin synthetase activity (L-aspartate-adding)"/>
    <property type="evidence" value="ECO:0007669"/>
    <property type="project" value="UniProtKB-EC"/>
</dbReference>
<organism evidence="15 16">
    <name type="scientific">Flaviaesturariibacter aridisoli</name>
    <dbReference type="NCBI Taxonomy" id="2545761"/>
    <lineage>
        <taxon>Bacteria</taxon>
        <taxon>Pseudomonadati</taxon>
        <taxon>Bacteroidota</taxon>
        <taxon>Chitinophagia</taxon>
        <taxon>Chitinophagales</taxon>
        <taxon>Chitinophagaceae</taxon>
        <taxon>Flaviaestuariibacter</taxon>
    </lineage>
</organism>
<evidence type="ECO:0000256" key="1">
    <source>
        <dbReference type="ARBA" id="ARBA00003184"/>
    </source>
</evidence>
<reference evidence="15 16" key="1">
    <citation type="submission" date="2019-03" db="EMBL/GenBank/DDBJ databases">
        <authorList>
            <person name="Kim M.K.M."/>
        </authorList>
    </citation>
    <scope>NUCLEOTIDE SEQUENCE [LARGE SCALE GENOMIC DNA]</scope>
    <source>
        <strain evidence="15 16">17J68-15</strain>
    </source>
</reference>
<evidence type="ECO:0000256" key="4">
    <source>
        <dbReference type="ARBA" id="ARBA00012968"/>
    </source>
</evidence>
<dbReference type="PANTHER" id="PTHR23135">
    <property type="entry name" value="MUR LIGASE FAMILY MEMBER"/>
    <property type="match status" value="1"/>
</dbReference>
<dbReference type="NCBIfam" id="TIGR02068">
    <property type="entry name" value="cya_phycin_syn"/>
    <property type="match status" value="1"/>
</dbReference>
<dbReference type="Pfam" id="PF02875">
    <property type="entry name" value="Mur_ligase_C"/>
    <property type="match status" value="1"/>
</dbReference>
<dbReference type="SUPFAM" id="SSF53623">
    <property type="entry name" value="MurD-like peptide ligases, catalytic domain"/>
    <property type="match status" value="1"/>
</dbReference>
<dbReference type="EC" id="6.3.2.30" evidence="4"/>
<dbReference type="SUPFAM" id="SSF53244">
    <property type="entry name" value="MurD-like peptide ligases, peptide-binding domain"/>
    <property type="match status" value="1"/>
</dbReference>
<comment type="subunit">
    <text evidence="3">Homodimer.</text>
</comment>
<dbReference type="EMBL" id="SKFH01000048">
    <property type="protein sequence ID" value="TCZ65761.1"/>
    <property type="molecule type" value="Genomic_DNA"/>
</dbReference>
<comment type="similarity">
    <text evidence="2">In the C-terminal section; belongs to the MurCDEF family.</text>
</comment>
<dbReference type="InterPro" id="IPR013221">
    <property type="entry name" value="Mur_ligase_cen"/>
</dbReference>
<dbReference type="GO" id="GO:0071161">
    <property type="term" value="F:cyanophycin synthetase activity (L-arginine-adding)"/>
    <property type="evidence" value="ECO:0007669"/>
    <property type="project" value="UniProtKB-EC"/>
</dbReference>
<dbReference type="EC" id="6.3.2.29" evidence="5"/>
<dbReference type="Gene3D" id="3.90.190.20">
    <property type="entry name" value="Mur ligase, C-terminal domain"/>
    <property type="match status" value="1"/>
</dbReference>
<evidence type="ECO:0000256" key="12">
    <source>
        <dbReference type="ARBA" id="ARBA00048425"/>
    </source>
</evidence>
<evidence type="ECO:0000259" key="14">
    <source>
        <dbReference type="PROSITE" id="PS50975"/>
    </source>
</evidence>
<evidence type="ECO:0000256" key="10">
    <source>
        <dbReference type="ARBA" id="ARBA00031353"/>
    </source>
</evidence>
<evidence type="ECO:0000256" key="13">
    <source>
        <dbReference type="PROSITE-ProRule" id="PRU00409"/>
    </source>
</evidence>
<comment type="catalytic activity">
    <reaction evidence="11">
        <text>[L-4-(L-arginin-2-N-yl)aspartate](n)-L-aspartate + L-arginine + ATP = [L-4-(L-arginin-2-N-yl)aspartate](n+1) + ADP + phosphate + H(+)</text>
        <dbReference type="Rhea" id="RHEA:23888"/>
        <dbReference type="Rhea" id="RHEA-COMP:13732"/>
        <dbReference type="Rhea" id="RHEA-COMP:13733"/>
        <dbReference type="ChEBI" id="CHEBI:15378"/>
        <dbReference type="ChEBI" id="CHEBI:30616"/>
        <dbReference type="ChEBI" id="CHEBI:32682"/>
        <dbReference type="ChEBI" id="CHEBI:43474"/>
        <dbReference type="ChEBI" id="CHEBI:137986"/>
        <dbReference type="ChEBI" id="CHEBI:137990"/>
        <dbReference type="ChEBI" id="CHEBI:456216"/>
        <dbReference type="EC" id="6.3.2.30"/>
    </reaction>
</comment>
<dbReference type="PROSITE" id="PS50975">
    <property type="entry name" value="ATP_GRASP"/>
    <property type="match status" value="1"/>
</dbReference>
<dbReference type="InterPro" id="IPR011761">
    <property type="entry name" value="ATP-grasp"/>
</dbReference>
<keyword evidence="16" id="KW-1185">Reference proteome</keyword>
<dbReference type="Pfam" id="PF08443">
    <property type="entry name" value="RimK"/>
    <property type="match status" value="1"/>
</dbReference>
<comment type="function">
    <text evidence="1">Catalyzes the ATP-dependent polymerization of arginine and aspartate to multi-L-arginyl-poly-L-aspartic acid (cyanophycin; a water-insoluble reserve polymer).</text>
</comment>
<accession>A0A4R4DWG1</accession>
<evidence type="ECO:0000256" key="8">
    <source>
        <dbReference type="ARBA" id="ARBA00022741"/>
    </source>
</evidence>